<dbReference type="CDD" id="cd00637">
    <property type="entry name" value="7tm_classA_rhodopsin-like"/>
    <property type="match status" value="1"/>
</dbReference>
<dbReference type="GO" id="GO:0030425">
    <property type="term" value="C:dendrite"/>
    <property type="evidence" value="ECO:0000318"/>
    <property type="project" value="GO_Central"/>
</dbReference>
<reference evidence="12" key="1">
    <citation type="submission" date="2015-02" db="EMBL/GenBank/DDBJ databases">
        <title>Genome sequencing for Strongylocentrotus purpuratus.</title>
        <authorList>
            <person name="Murali S."/>
            <person name="Liu Y."/>
            <person name="Vee V."/>
            <person name="English A."/>
            <person name="Wang M."/>
            <person name="Skinner E."/>
            <person name="Han Y."/>
            <person name="Muzny D.M."/>
            <person name="Worley K.C."/>
            <person name="Gibbs R.A."/>
        </authorList>
    </citation>
    <scope>NUCLEOTIDE SEQUENCE</scope>
</reference>
<dbReference type="InterPro" id="IPR017452">
    <property type="entry name" value="GPCR_Rhodpsn_7TM"/>
</dbReference>
<accession>A0A7M7HIF3</accession>
<dbReference type="SUPFAM" id="SSF81321">
    <property type="entry name" value="Family A G protein-coupled receptor-like"/>
    <property type="match status" value="1"/>
</dbReference>
<reference evidence="11" key="2">
    <citation type="submission" date="2021-01" db="UniProtKB">
        <authorList>
            <consortium name="EnsemblMetazoa"/>
        </authorList>
    </citation>
    <scope>IDENTIFICATION</scope>
</reference>
<dbReference type="InParanoid" id="A0A7M7HIF3"/>
<dbReference type="GO" id="GO:0007268">
    <property type="term" value="P:chemical synaptic transmission"/>
    <property type="evidence" value="ECO:0000318"/>
    <property type="project" value="GO_Central"/>
</dbReference>
<evidence type="ECO:0000256" key="5">
    <source>
        <dbReference type="ARBA" id="ARBA00023040"/>
    </source>
</evidence>
<feature type="transmembrane region" description="Helical" evidence="9">
    <location>
        <begin position="232"/>
        <end position="256"/>
    </location>
</feature>
<dbReference type="OrthoDB" id="5978374at2759"/>
<feature type="transmembrane region" description="Helical" evidence="9">
    <location>
        <begin position="130"/>
        <end position="157"/>
    </location>
</feature>
<protein>
    <recommendedName>
        <fullName evidence="10">G-protein coupled receptors family 1 profile domain-containing protein</fullName>
    </recommendedName>
</protein>
<dbReference type="GO" id="GO:0030594">
    <property type="term" value="F:neurotransmitter receptor activity"/>
    <property type="evidence" value="ECO:0000318"/>
    <property type="project" value="GO_Central"/>
</dbReference>
<dbReference type="Pfam" id="PF00001">
    <property type="entry name" value="7tm_1"/>
    <property type="match status" value="1"/>
</dbReference>
<dbReference type="OMA" id="CARFATY"/>
<dbReference type="KEGG" id="spu:105439866"/>
<keyword evidence="2" id="KW-1003">Cell membrane</keyword>
<dbReference type="PRINTS" id="PR00237">
    <property type="entry name" value="GPCRRHODOPSN"/>
</dbReference>
<dbReference type="PANTHER" id="PTHR24228:SF59">
    <property type="entry name" value="NEUROPEPTIDE RECEPTOR 15"/>
    <property type="match status" value="1"/>
</dbReference>
<keyword evidence="8" id="KW-0807">Transducer</keyword>
<dbReference type="Gene3D" id="1.20.1070.10">
    <property type="entry name" value="Rhodopsin 7-helix transmembrane proteins"/>
    <property type="match status" value="1"/>
</dbReference>
<evidence type="ECO:0000256" key="6">
    <source>
        <dbReference type="ARBA" id="ARBA00023136"/>
    </source>
</evidence>
<comment type="subcellular location">
    <subcellularLocation>
        <location evidence="1">Cell membrane</location>
        <topology evidence="1">Multi-pass membrane protein</topology>
    </subcellularLocation>
</comment>
<proteinExistence type="predicted"/>
<evidence type="ECO:0000256" key="9">
    <source>
        <dbReference type="SAM" id="Phobius"/>
    </source>
</evidence>
<feature type="transmembrane region" description="Helical" evidence="9">
    <location>
        <begin position="53"/>
        <end position="75"/>
    </location>
</feature>
<dbReference type="GO" id="GO:0005886">
    <property type="term" value="C:plasma membrane"/>
    <property type="evidence" value="ECO:0000318"/>
    <property type="project" value="GO_Central"/>
</dbReference>
<keyword evidence="7" id="KW-0675">Receptor</keyword>
<organism evidence="11 12">
    <name type="scientific">Strongylocentrotus purpuratus</name>
    <name type="common">Purple sea urchin</name>
    <dbReference type="NCBI Taxonomy" id="7668"/>
    <lineage>
        <taxon>Eukaryota</taxon>
        <taxon>Metazoa</taxon>
        <taxon>Echinodermata</taxon>
        <taxon>Eleutherozoa</taxon>
        <taxon>Echinozoa</taxon>
        <taxon>Echinoidea</taxon>
        <taxon>Euechinoidea</taxon>
        <taxon>Echinacea</taxon>
        <taxon>Camarodonta</taxon>
        <taxon>Echinidea</taxon>
        <taxon>Strongylocentrotidae</taxon>
        <taxon>Strongylocentrotus</taxon>
    </lineage>
</organism>
<evidence type="ECO:0000259" key="10">
    <source>
        <dbReference type="PROSITE" id="PS50262"/>
    </source>
</evidence>
<name>A0A7M7HIF3_STRPU</name>
<evidence type="ECO:0000256" key="4">
    <source>
        <dbReference type="ARBA" id="ARBA00022989"/>
    </source>
</evidence>
<keyword evidence="4 9" id="KW-1133">Transmembrane helix</keyword>
<dbReference type="InterPro" id="IPR000276">
    <property type="entry name" value="GPCR_Rhodpsn"/>
</dbReference>
<feature type="transmembrane region" description="Helical" evidence="9">
    <location>
        <begin position="17"/>
        <end position="41"/>
    </location>
</feature>
<sequence length="319" mass="35986">MMRVIGANQTIFPEVDIFVAVTTGVLTLLGVVANGLVLVAIATKKRLHKRANALLFSLALLDFLTCALNGPYSIITFYTTIPWPSFTVCRGMLTYGIASSLTSCLFSALISVNGLCGIMSKRESATWNQILVVTMTITGWLVFISVSLIPLFFIHGFTFQPRLGVCYVNGSDETLRFAVAVFSITALSWLISLICYVKIVNIVRVSNKRVAGASNDETVPPVNRINARNRHLINLVQTVFITFLFYIIFFIPLLIVEMLYRADFEPHYLIYRTVCLFLWSSSAMNPYIYMYRLKDIREAITKFILRIWNGLCARFATYD</sequence>
<feature type="domain" description="G-protein coupled receptors family 1 profile" evidence="10">
    <location>
        <begin position="33"/>
        <end position="289"/>
    </location>
</feature>
<keyword evidence="12" id="KW-1185">Reference proteome</keyword>
<evidence type="ECO:0000256" key="7">
    <source>
        <dbReference type="ARBA" id="ARBA00023170"/>
    </source>
</evidence>
<keyword evidence="6 9" id="KW-0472">Membrane</keyword>
<dbReference type="FunCoup" id="A0A7M7HIF3">
    <property type="interactions" value="671"/>
</dbReference>
<evidence type="ECO:0000256" key="2">
    <source>
        <dbReference type="ARBA" id="ARBA00022475"/>
    </source>
</evidence>
<dbReference type="PANTHER" id="PTHR24228">
    <property type="entry name" value="B2 BRADYKININ RECEPTOR/ANGIOTENSIN II RECEPTOR"/>
    <property type="match status" value="1"/>
</dbReference>
<keyword evidence="3 9" id="KW-0812">Transmembrane</keyword>
<dbReference type="GO" id="GO:0007210">
    <property type="term" value="P:serotonin receptor signaling pathway"/>
    <property type="evidence" value="ECO:0000318"/>
    <property type="project" value="GO_Central"/>
</dbReference>
<dbReference type="SMART" id="SM01381">
    <property type="entry name" value="7TM_GPCR_Srsx"/>
    <property type="match status" value="1"/>
</dbReference>
<evidence type="ECO:0000256" key="8">
    <source>
        <dbReference type="ARBA" id="ARBA00023224"/>
    </source>
</evidence>
<feature type="transmembrane region" description="Helical" evidence="9">
    <location>
        <begin position="177"/>
        <end position="199"/>
    </location>
</feature>
<evidence type="ECO:0000313" key="12">
    <source>
        <dbReference type="Proteomes" id="UP000007110"/>
    </source>
</evidence>
<dbReference type="GeneID" id="105439866"/>
<dbReference type="EnsemblMetazoa" id="XM_011669387">
    <property type="protein sequence ID" value="XP_011667689"/>
    <property type="gene ID" value="LOC105439866"/>
</dbReference>
<dbReference type="PROSITE" id="PS50262">
    <property type="entry name" value="G_PROTEIN_RECEP_F1_2"/>
    <property type="match status" value="1"/>
</dbReference>
<evidence type="ECO:0000256" key="1">
    <source>
        <dbReference type="ARBA" id="ARBA00004651"/>
    </source>
</evidence>
<keyword evidence="5" id="KW-0297">G-protein coupled receptor</keyword>
<feature type="transmembrane region" description="Helical" evidence="9">
    <location>
        <begin position="268"/>
        <end position="288"/>
    </location>
</feature>
<dbReference type="RefSeq" id="XP_011667689.1">
    <property type="nucleotide sequence ID" value="XM_011669387.2"/>
</dbReference>
<dbReference type="GO" id="GO:0045202">
    <property type="term" value="C:synapse"/>
    <property type="evidence" value="ECO:0007669"/>
    <property type="project" value="GOC"/>
</dbReference>
<feature type="transmembrane region" description="Helical" evidence="9">
    <location>
        <begin position="95"/>
        <end position="118"/>
    </location>
</feature>
<dbReference type="GO" id="GO:0004993">
    <property type="term" value="F:G protein-coupled serotonin receptor activity"/>
    <property type="evidence" value="ECO:0000318"/>
    <property type="project" value="GO_Central"/>
</dbReference>
<dbReference type="AlphaFoldDB" id="A0A7M7HIF3"/>
<evidence type="ECO:0000313" key="11">
    <source>
        <dbReference type="EnsemblMetazoa" id="XP_011667689"/>
    </source>
</evidence>
<dbReference type="GO" id="GO:0007187">
    <property type="term" value="P:G protein-coupled receptor signaling pathway, coupled to cyclic nucleotide second messenger"/>
    <property type="evidence" value="ECO:0000318"/>
    <property type="project" value="GO_Central"/>
</dbReference>
<dbReference type="GO" id="GO:0051378">
    <property type="term" value="F:serotonin binding"/>
    <property type="evidence" value="ECO:0000318"/>
    <property type="project" value="GO_Central"/>
</dbReference>
<evidence type="ECO:0000256" key="3">
    <source>
        <dbReference type="ARBA" id="ARBA00022692"/>
    </source>
</evidence>
<dbReference type="Proteomes" id="UP000007110">
    <property type="component" value="Unassembled WGS sequence"/>
</dbReference>